<feature type="domain" description="CHRD" evidence="2">
    <location>
        <begin position="31"/>
        <end position="140"/>
    </location>
</feature>
<comment type="caution">
    <text evidence="3">The sequence shown here is derived from an EMBL/GenBank/DDBJ whole genome shotgun (WGS) entry which is preliminary data.</text>
</comment>
<dbReference type="Proteomes" id="UP000644507">
    <property type="component" value="Unassembled WGS sequence"/>
</dbReference>
<dbReference type="RefSeq" id="WP_189573511.1">
    <property type="nucleotide sequence ID" value="NZ_BMXI01000019.1"/>
</dbReference>
<name>A0A918TXL4_9BACT</name>
<keyword evidence="4" id="KW-1185">Reference proteome</keyword>
<dbReference type="Pfam" id="PF07452">
    <property type="entry name" value="CHRD"/>
    <property type="match status" value="1"/>
</dbReference>
<dbReference type="AlphaFoldDB" id="A0A918TXL4"/>
<sequence>MKKKLSLIALIGTAGITSSHAATYILSGTIDPIQATTNASNVGSGSGTISGDYDDSTNLLNYSITWMDLTSAVTNMHFHLGAPGATGGVQLAVAGPWTSPQMGSETLSETLETNLLAGNWYLNIHTSDFGGGEVRGQVEVSPVPEPSASLLALGALPILLLRRRA</sequence>
<evidence type="ECO:0000256" key="1">
    <source>
        <dbReference type="SAM" id="SignalP"/>
    </source>
</evidence>
<dbReference type="EMBL" id="BMXI01000019">
    <property type="protein sequence ID" value="GHC65518.1"/>
    <property type="molecule type" value="Genomic_DNA"/>
</dbReference>
<evidence type="ECO:0000313" key="4">
    <source>
        <dbReference type="Proteomes" id="UP000644507"/>
    </source>
</evidence>
<protein>
    <submittedName>
        <fullName evidence="3">CHRD domain-containing protein</fullName>
    </submittedName>
</protein>
<reference evidence="3" key="2">
    <citation type="submission" date="2020-09" db="EMBL/GenBank/DDBJ databases">
        <authorList>
            <person name="Sun Q."/>
            <person name="Kim S."/>
        </authorList>
    </citation>
    <scope>NUCLEOTIDE SEQUENCE</scope>
    <source>
        <strain evidence="3">KCTC 12988</strain>
    </source>
</reference>
<dbReference type="SMART" id="SM00754">
    <property type="entry name" value="CHRD"/>
    <property type="match status" value="1"/>
</dbReference>
<proteinExistence type="predicted"/>
<keyword evidence="1" id="KW-0732">Signal</keyword>
<reference evidence="3" key="1">
    <citation type="journal article" date="2014" name="Int. J. Syst. Evol. Microbiol.">
        <title>Complete genome sequence of Corynebacterium casei LMG S-19264T (=DSM 44701T), isolated from a smear-ripened cheese.</title>
        <authorList>
            <consortium name="US DOE Joint Genome Institute (JGI-PGF)"/>
            <person name="Walter F."/>
            <person name="Albersmeier A."/>
            <person name="Kalinowski J."/>
            <person name="Ruckert C."/>
        </authorList>
    </citation>
    <scope>NUCLEOTIDE SEQUENCE</scope>
    <source>
        <strain evidence="3">KCTC 12988</strain>
    </source>
</reference>
<evidence type="ECO:0000259" key="2">
    <source>
        <dbReference type="SMART" id="SM00754"/>
    </source>
</evidence>
<gene>
    <name evidence="3" type="ORF">GCM10007100_36630</name>
</gene>
<feature type="signal peptide" evidence="1">
    <location>
        <begin position="1"/>
        <end position="21"/>
    </location>
</feature>
<dbReference type="InterPro" id="IPR010895">
    <property type="entry name" value="CHRD"/>
</dbReference>
<organism evidence="3 4">
    <name type="scientific">Roseibacillus persicicus</name>
    <dbReference type="NCBI Taxonomy" id="454148"/>
    <lineage>
        <taxon>Bacteria</taxon>
        <taxon>Pseudomonadati</taxon>
        <taxon>Verrucomicrobiota</taxon>
        <taxon>Verrucomicrobiia</taxon>
        <taxon>Verrucomicrobiales</taxon>
        <taxon>Verrucomicrobiaceae</taxon>
        <taxon>Roseibacillus</taxon>
    </lineage>
</organism>
<feature type="chain" id="PRO_5037893430" evidence="1">
    <location>
        <begin position="22"/>
        <end position="165"/>
    </location>
</feature>
<accession>A0A918TXL4</accession>
<evidence type="ECO:0000313" key="3">
    <source>
        <dbReference type="EMBL" id="GHC65518.1"/>
    </source>
</evidence>